<feature type="domain" description="tRNA intron endonuclease catalytic" evidence="7">
    <location>
        <begin position="205"/>
        <end position="284"/>
    </location>
</feature>
<evidence type="ECO:0000313" key="9">
    <source>
        <dbReference type="EMBL" id="KAF9505603.1"/>
    </source>
</evidence>
<dbReference type="InterPro" id="IPR011856">
    <property type="entry name" value="tRNA_endonuc-like_dom_sf"/>
</dbReference>
<evidence type="ECO:0000313" key="10">
    <source>
        <dbReference type="Proteomes" id="UP000886523"/>
    </source>
</evidence>
<dbReference type="SUPFAM" id="SSF53032">
    <property type="entry name" value="tRNA-intron endonuclease catalytic domain-like"/>
    <property type="match status" value="1"/>
</dbReference>
<reference evidence="9" key="1">
    <citation type="journal article" date="2020" name="Nat. Commun.">
        <title>Large-scale genome sequencing of mycorrhizal fungi provides insights into the early evolution of symbiotic traits.</title>
        <authorList>
            <person name="Miyauchi S."/>
            <person name="Kiss E."/>
            <person name="Kuo A."/>
            <person name="Drula E."/>
            <person name="Kohler A."/>
            <person name="Sanchez-Garcia M."/>
            <person name="Morin E."/>
            <person name="Andreopoulos B."/>
            <person name="Barry K.W."/>
            <person name="Bonito G."/>
            <person name="Buee M."/>
            <person name="Carver A."/>
            <person name="Chen C."/>
            <person name="Cichocki N."/>
            <person name="Clum A."/>
            <person name="Culley D."/>
            <person name="Crous P.W."/>
            <person name="Fauchery L."/>
            <person name="Girlanda M."/>
            <person name="Hayes R.D."/>
            <person name="Keri Z."/>
            <person name="LaButti K."/>
            <person name="Lipzen A."/>
            <person name="Lombard V."/>
            <person name="Magnuson J."/>
            <person name="Maillard F."/>
            <person name="Murat C."/>
            <person name="Nolan M."/>
            <person name="Ohm R.A."/>
            <person name="Pangilinan J."/>
            <person name="Pereira M.F."/>
            <person name="Perotto S."/>
            <person name="Peter M."/>
            <person name="Pfister S."/>
            <person name="Riley R."/>
            <person name="Sitrit Y."/>
            <person name="Stielow J.B."/>
            <person name="Szollosi G."/>
            <person name="Zifcakova L."/>
            <person name="Stursova M."/>
            <person name="Spatafora J.W."/>
            <person name="Tedersoo L."/>
            <person name="Vaario L.M."/>
            <person name="Yamada A."/>
            <person name="Yan M."/>
            <person name="Wang P."/>
            <person name="Xu J."/>
            <person name="Bruns T."/>
            <person name="Baldrian P."/>
            <person name="Vilgalys R."/>
            <person name="Dunand C."/>
            <person name="Henrissat B."/>
            <person name="Grigoriev I.V."/>
            <person name="Hibbett D."/>
            <person name="Nagy L.G."/>
            <person name="Martin F.M."/>
        </authorList>
    </citation>
    <scope>NUCLEOTIDE SEQUENCE</scope>
    <source>
        <strain evidence="9">UP504</strain>
    </source>
</reference>
<evidence type="ECO:0000256" key="2">
    <source>
        <dbReference type="ARBA" id="ARBA00022694"/>
    </source>
</evidence>
<proteinExistence type="inferred from homology"/>
<dbReference type="AlphaFoldDB" id="A0A9P6AH33"/>
<dbReference type="InterPro" id="IPR016690">
    <property type="entry name" value="TSEN34"/>
</dbReference>
<evidence type="ECO:0000256" key="1">
    <source>
        <dbReference type="ARBA" id="ARBA00008078"/>
    </source>
</evidence>
<dbReference type="EMBL" id="MU129145">
    <property type="protein sequence ID" value="KAF9505603.1"/>
    <property type="molecule type" value="Genomic_DNA"/>
</dbReference>
<comment type="similarity">
    <text evidence="1 4">Belongs to the tRNA-intron endonuclease family.</text>
</comment>
<dbReference type="InterPro" id="IPR036167">
    <property type="entry name" value="tRNA_intron_Endo_cat-like_sf"/>
</dbReference>
<keyword evidence="10" id="KW-1185">Reference proteome</keyword>
<dbReference type="OrthoDB" id="48041at2759"/>
<feature type="domain" description="TSEN34 N-terminal" evidence="8">
    <location>
        <begin position="9"/>
        <end position="78"/>
    </location>
</feature>
<dbReference type="InterPro" id="IPR059049">
    <property type="entry name" value="TSEN34_N"/>
</dbReference>
<comment type="caution">
    <text evidence="9">The sequence shown here is derived from an EMBL/GenBank/DDBJ whole genome shotgun (WGS) entry which is preliminary data.</text>
</comment>
<dbReference type="InterPro" id="IPR006677">
    <property type="entry name" value="tRNA_intron_Endonuc_cat-like"/>
</dbReference>
<evidence type="ECO:0000256" key="3">
    <source>
        <dbReference type="ARBA" id="ARBA00023239"/>
    </source>
</evidence>
<dbReference type="CDD" id="cd22363">
    <property type="entry name" value="tRNA-intron_lyase_C"/>
    <property type="match status" value="1"/>
</dbReference>
<evidence type="ECO:0000256" key="6">
    <source>
        <dbReference type="SAM" id="MobiDB-lite"/>
    </source>
</evidence>
<sequence>MADSSKSKIPIHVSNKKALVWNPEDASTLRSKYRVTGTLIGTLPSISQQNVFLGLPLLLMPEEVVLLVGNGVAVLLDDSTSHRTSTAPELREWHARRIKSAHAQIALPNDASSSSSPEALRKRAEREAMRAARQSALAEMTKRRGMLQVRSPAPVVLDSLPPYTVHIPSTSDGLSWYNPAEYDTLSAASAAGIWTYPSTYEERARCAVFRALSEKGYYMGGGIRFGGDWLVYPGDPLRYHSHFVATVYPKPTSSLRPIDIVALGRLGTATKKAHLLCGWDEENDSVDFYSIEWAGFG</sequence>
<dbReference type="GO" id="GO:0000379">
    <property type="term" value="P:tRNA-type intron splice site recognition and cleavage"/>
    <property type="evidence" value="ECO:0007669"/>
    <property type="project" value="UniProtKB-UniRule"/>
</dbReference>
<dbReference type="GO" id="GO:0000213">
    <property type="term" value="F:tRNA-intron lyase activity"/>
    <property type="evidence" value="ECO:0007669"/>
    <property type="project" value="UniProtKB-UniRule"/>
</dbReference>
<feature type="region of interest" description="Disordered" evidence="6">
    <location>
        <begin position="104"/>
        <end position="126"/>
    </location>
</feature>
<keyword evidence="3 4" id="KW-0456">Lyase</keyword>
<dbReference type="Pfam" id="PF26577">
    <property type="entry name" value="TSEN34_N"/>
    <property type="match status" value="1"/>
</dbReference>
<name>A0A9P6AH33_9AGAM</name>
<dbReference type="PIRSF" id="PIRSF017250">
    <property type="entry name" value="tRNA_splic_SEN34"/>
    <property type="match status" value="1"/>
</dbReference>
<feature type="active site" evidence="5">
    <location>
        <position position="272"/>
    </location>
</feature>
<keyword evidence="2 4" id="KW-0819">tRNA processing</keyword>
<comment type="function">
    <text evidence="4">Constitutes one of the two catalytic subunit of the tRNA-splicing endonuclease complex, a complex responsible for identification and cleavage of the splice sites in pre-tRNA. It cleaves pre-tRNA at the 5'- and 3'-splice sites to release the intron. The products are an intron and two tRNA half-molecules bearing 2',3'-cyclic phosphate and 5'-OH termini. There are no conserved sequences at the splice sites, but the intron is invariably located at the same site in the gene, placing the splice sites an invariant distance from the constant structural features of the tRNA body.</text>
</comment>
<dbReference type="Proteomes" id="UP000886523">
    <property type="component" value="Unassembled WGS sequence"/>
</dbReference>
<dbReference type="PANTHER" id="PTHR13070">
    <property type="entry name" value="TRNA-SPLICING ENDONUCLEASE SUBUNIT SEN34-RELATED"/>
    <property type="match status" value="1"/>
</dbReference>
<protein>
    <recommendedName>
        <fullName evidence="4">tRNA-splicing endonuclease subunit Sen34</fullName>
        <ecNumber evidence="4">4.6.1.16</ecNumber>
    </recommendedName>
</protein>
<accession>A0A9P6AH33</accession>
<dbReference type="PANTHER" id="PTHR13070:SF0">
    <property type="entry name" value="TRNA-SPLICING ENDONUCLEASE SUBUNIT SEN34"/>
    <property type="match status" value="1"/>
</dbReference>
<evidence type="ECO:0000256" key="4">
    <source>
        <dbReference type="PIRNR" id="PIRNR017250"/>
    </source>
</evidence>
<feature type="active site" evidence="5">
    <location>
        <position position="232"/>
    </location>
</feature>
<dbReference type="Gene3D" id="3.40.1350.10">
    <property type="match status" value="1"/>
</dbReference>
<dbReference type="GO" id="GO:0003676">
    <property type="term" value="F:nucleic acid binding"/>
    <property type="evidence" value="ECO:0007669"/>
    <property type="project" value="InterPro"/>
</dbReference>
<dbReference type="EC" id="4.6.1.16" evidence="4"/>
<evidence type="ECO:0000259" key="7">
    <source>
        <dbReference type="Pfam" id="PF01974"/>
    </source>
</evidence>
<feature type="active site" evidence="5">
    <location>
        <position position="240"/>
    </location>
</feature>
<organism evidence="9 10">
    <name type="scientific">Hydnum rufescens UP504</name>
    <dbReference type="NCBI Taxonomy" id="1448309"/>
    <lineage>
        <taxon>Eukaryota</taxon>
        <taxon>Fungi</taxon>
        <taxon>Dikarya</taxon>
        <taxon>Basidiomycota</taxon>
        <taxon>Agaricomycotina</taxon>
        <taxon>Agaricomycetes</taxon>
        <taxon>Cantharellales</taxon>
        <taxon>Hydnaceae</taxon>
        <taxon>Hydnum</taxon>
    </lineage>
</organism>
<dbReference type="GO" id="GO:0000214">
    <property type="term" value="C:tRNA-intron endonuclease complex"/>
    <property type="evidence" value="ECO:0007669"/>
    <property type="project" value="UniProtKB-UniRule"/>
</dbReference>
<gene>
    <name evidence="9" type="ORF">BS47DRAFT_1334307</name>
</gene>
<evidence type="ECO:0000259" key="8">
    <source>
        <dbReference type="Pfam" id="PF26577"/>
    </source>
</evidence>
<dbReference type="Pfam" id="PF01974">
    <property type="entry name" value="tRNA_int_endo"/>
    <property type="match status" value="1"/>
</dbReference>
<evidence type="ECO:0000256" key="5">
    <source>
        <dbReference type="PIRSR" id="PIRSR017250-50"/>
    </source>
</evidence>